<evidence type="ECO:0000256" key="3">
    <source>
        <dbReference type="ARBA" id="ARBA00023163"/>
    </source>
</evidence>
<keyword evidence="6" id="KW-1185">Reference proteome</keyword>
<gene>
    <name evidence="5" type="ORF">G1C97_1347</name>
</gene>
<feature type="domain" description="HTH marR-type" evidence="4">
    <location>
        <begin position="11"/>
        <end position="168"/>
    </location>
</feature>
<dbReference type="SMART" id="SM00347">
    <property type="entry name" value="HTH_MARR"/>
    <property type="match status" value="1"/>
</dbReference>
<name>A0A7Y0EXU0_9BIFI</name>
<dbReference type="AlphaFoldDB" id="A0A7Y0EXU0"/>
<reference evidence="5 6" key="1">
    <citation type="submission" date="2020-02" db="EMBL/GenBank/DDBJ databases">
        <title>Characterization of phylogenetic diversity of novel bifidobacterial species isolated in Czech ZOOs.</title>
        <authorList>
            <person name="Lugli G.A."/>
            <person name="Vera N.B."/>
            <person name="Ventura M."/>
        </authorList>
    </citation>
    <scope>NUCLEOTIDE SEQUENCE [LARGE SCALE GENOMIC DNA]</scope>
    <source>
        <strain evidence="5 6">DSM 109959</strain>
    </source>
</reference>
<keyword evidence="1" id="KW-0805">Transcription regulation</keyword>
<dbReference type="PROSITE" id="PS50995">
    <property type="entry name" value="HTH_MARR_2"/>
    <property type="match status" value="1"/>
</dbReference>
<evidence type="ECO:0000256" key="1">
    <source>
        <dbReference type="ARBA" id="ARBA00023015"/>
    </source>
</evidence>
<dbReference type="PANTHER" id="PTHR42756">
    <property type="entry name" value="TRANSCRIPTIONAL REGULATOR, MARR"/>
    <property type="match status" value="1"/>
</dbReference>
<organism evidence="5 6">
    <name type="scientific">Bifidobacterium olomucense</name>
    <dbReference type="NCBI Taxonomy" id="2675324"/>
    <lineage>
        <taxon>Bacteria</taxon>
        <taxon>Bacillati</taxon>
        <taxon>Actinomycetota</taxon>
        <taxon>Actinomycetes</taxon>
        <taxon>Bifidobacteriales</taxon>
        <taxon>Bifidobacteriaceae</taxon>
        <taxon>Bifidobacterium</taxon>
    </lineage>
</organism>
<dbReference type="InterPro" id="IPR000835">
    <property type="entry name" value="HTH_MarR-typ"/>
</dbReference>
<dbReference type="Proteomes" id="UP000543419">
    <property type="component" value="Unassembled WGS sequence"/>
</dbReference>
<dbReference type="EMBL" id="JAAIIG010000005">
    <property type="protein sequence ID" value="NMM98395.1"/>
    <property type="molecule type" value="Genomic_DNA"/>
</dbReference>
<evidence type="ECO:0000313" key="5">
    <source>
        <dbReference type="EMBL" id="NMM98395.1"/>
    </source>
</evidence>
<protein>
    <submittedName>
        <fullName evidence="5">Transcriptional regulator</fullName>
    </submittedName>
</protein>
<keyword evidence="3" id="KW-0804">Transcription</keyword>
<dbReference type="InterPro" id="IPR036390">
    <property type="entry name" value="WH_DNA-bd_sf"/>
</dbReference>
<dbReference type="RefSeq" id="WP_169241120.1">
    <property type="nucleotide sequence ID" value="NZ_JAAIIG010000005.1"/>
</dbReference>
<keyword evidence="2" id="KW-0238">DNA-binding</keyword>
<dbReference type="InterPro" id="IPR036388">
    <property type="entry name" value="WH-like_DNA-bd_sf"/>
</dbReference>
<evidence type="ECO:0000256" key="2">
    <source>
        <dbReference type="ARBA" id="ARBA00023125"/>
    </source>
</evidence>
<evidence type="ECO:0000259" key="4">
    <source>
        <dbReference type="PROSITE" id="PS50995"/>
    </source>
</evidence>
<dbReference type="GO" id="GO:0003677">
    <property type="term" value="F:DNA binding"/>
    <property type="evidence" value="ECO:0007669"/>
    <property type="project" value="UniProtKB-KW"/>
</dbReference>
<sequence>MARQRHNNKPEAELWSFLDEATAKVPPSIPEVHADAMITCMTLRLASNFLQEDLAESLADTGLNARELLMCLLLYTDGELEFRTLLSYIPIKKATASVTVDGLVKRGDMLRRESPIDRRVVLLSLTDQGRKHFQHAFTTYNSREQFWSSGLTSEEAAQLVALLRKIVDHGRERMQQTDADSES</sequence>
<dbReference type="PRINTS" id="PR00598">
    <property type="entry name" value="HTHMARR"/>
</dbReference>
<evidence type="ECO:0000313" key="6">
    <source>
        <dbReference type="Proteomes" id="UP000543419"/>
    </source>
</evidence>
<dbReference type="GO" id="GO:0003700">
    <property type="term" value="F:DNA-binding transcription factor activity"/>
    <property type="evidence" value="ECO:0007669"/>
    <property type="project" value="InterPro"/>
</dbReference>
<comment type="caution">
    <text evidence="5">The sequence shown here is derived from an EMBL/GenBank/DDBJ whole genome shotgun (WGS) entry which is preliminary data.</text>
</comment>
<dbReference type="SUPFAM" id="SSF46785">
    <property type="entry name" value="Winged helix' DNA-binding domain"/>
    <property type="match status" value="1"/>
</dbReference>
<accession>A0A7Y0EXU0</accession>
<dbReference type="Pfam" id="PF01047">
    <property type="entry name" value="MarR"/>
    <property type="match status" value="1"/>
</dbReference>
<dbReference type="PANTHER" id="PTHR42756:SF1">
    <property type="entry name" value="TRANSCRIPTIONAL REPRESSOR OF EMRAB OPERON"/>
    <property type="match status" value="1"/>
</dbReference>
<dbReference type="Gene3D" id="1.10.10.10">
    <property type="entry name" value="Winged helix-like DNA-binding domain superfamily/Winged helix DNA-binding domain"/>
    <property type="match status" value="1"/>
</dbReference>
<proteinExistence type="predicted"/>